<feature type="transmembrane region" description="Helical" evidence="5">
    <location>
        <begin position="208"/>
        <end position="226"/>
    </location>
</feature>
<dbReference type="Pfam" id="PF00892">
    <property type="entry name" value="EamA"/>
    <property type="match status" value="2"/>
</dbReference>
<evidence type="ECO:0000256" key="1">
    <source>
        <dbReference type="ARBA" id="ARBA00004141"/>
    </source>
</evidence>
<proteinExistence type="predicted"/>
<keyword evidence="3 5" id="KW-1133">Transmembrane helix</keyword>
<dbReference type="InterPro" id="IPR037185">
    <property type="entry name" value="EmrE-like"/>
</dbReference>
<gene>
    <name evidence="7" type="ORF">ABUE30_06085</name>
</gene>
<feature type="transmembrane region" description="Helical" evidence="5">
    <location>
        <begin position="172"/>
        <end position="196"/>
    </location>
</feature>
<evidence type="ECO:0000256" key="3">
    <source>
        <dbReference type="ARBA" id="ARBA00022989"/>
    </source>
</evidence>
<reference evidence="7 8" key="1">
    <citation type="journal article" date="2013" name="Int. J. Syst. Evol. Microbiol.">
        <title>Celerinatantimonas yamalensis sp. nov., a cold-adapted diazotrophic bacterium from a cold permafrost brine.</title>
        <authorList>
            <person name="Shcherbakova V."/>
            <person name="Chuvilskaya N."/>
            <person name="Rivkina E."/>
            <person name="Demidov N."/>
            <person name="Uchaeva V."/>
            <person name="Suetin S."/>
            <person name="Suzina N."/>
            <person name="Gilichinsky D."/>
        </authorList>
    </citation>
    <scope>NUCLEOTIDE SEQUENCE [LARGE SCALE GENOMIC DNA]</scope>
    <source>
        <strain evidence="7 8">C7</strain>
    </source>
</reference>
<name>A0ABW9G6F9_9GAMM</name>
<feature type="domain" description="EamA" evidence="6">
    <location>
        <begin position="141"/>
        <end position="280"/>
    </location>
</feature>
<sequence length="299" mass="32887">MQRRHQLLTLLVMVIWGFNFSAIKLAVTGINPLLMTALRFSFATLPLLVFIPRPAVSWRYLLGYGFSFGVGVWGMASWAMSMALDPGLTSMIEQLSVVFTTLAGLWLFRETLSRYQWLGITMAIVGVIVLVGLPDHPPALLGCLLLLISTLSWAVASCLVKRAAPANVFAFSLWGMAMAPLPLIGLTWLIFGGAPFVSLVTHPPLNSLLAVLFQAYPTTLFGYWVWNHMLVRYPLSVVSPLMLLVPIFGVLGGVWFYHEPFGCSAALGGALMLCGVVLVTIPLRWSWLRKISKATFNLS</sequence>
<feature type="domain" description="EamA" evidence="6">
    <location>
        <begin position="7"/>
        <end position="131"/>
    </location>
</feature>
<feature type="transmembrane region" description="Helical" evidence="5">
    <location>
        <begin position="238"/>
        <end position="258"/>
    </location>
</feature>
<dbReference type="SUPFAM" id="SSF103481">
    <property type="entry name" value="Multidrug resistance efflux transporter EmrE"/>
    <property type="match status" value="2"/>
</dbReference>
<dbReference type="Gene3D" id="1.10.3730.20">
    <property type="match status" value="1"/>
</dbReference>
<feature type="transmembrane region" description="Helical" evidence="5">
    <location>
        <begin position="58"/>
        <end position="79"/>
    </location>
</feature>
<evidence type="ECO:0000256" key="4">
    <source>
        <dbReference type="ARBA" id="ARBA00023136"/>
    </source>
</evidence>
<dbReference type="PANTHER" id="PTHR32322">
    <property type="entry name" value="INNER MEMBRANE TRANSPORTER"/>
    <property type="match status" value="1"/>
</dbReference>
<feature type="transmembrane region" description="Helical" evidence="5">
    <location>
        <begin position="115"/>
        <end position="133"/>
    </location>
</feature>
<organism evidence="7 8">
    <name type="scientific">Celerinatantimonas yamalensis</name>
    <dbReference type="NCBI Taxonomy" id="559956"/>
    <lineage>
        <taxon>Bacteria</taxon>
        <taxon>Pseudomonadati</taxon>
        <taxon>Pseudomonadota</taxon>
        <taxon>Gammaproteobacteria</taxon>
        <taxon>Celerinatantimonadaceae</taxon>
        <taxon>Celerinatantimonas</taxon>
    </lineage>
</organism>
<dbReference type="PANTHER" id="PTHR32322:SF9">
    <property type="entry name" value="AMINO-ACID METABOLITE EFFLUX PUMP-RELATED"/>
    <property type="match status" value="1"/>
</dbReference>
<evidence type="ECO:0000313" key="7">
    <source>
        <dbReference type="EMBL" id="MFM2484638.1"/>
    </source>
</evidence>
<dbReference type="EMBL" id="JBEQCT010000002">
    <property type="protein sequence ID" value="MFM2484638.1"/>
    <property type="molecule type" value="Genomic_DNA"/>
</dbReference>
<evidence type="ECO:0000256" key="5">
    <source>
        <dbReference type="SAM" id="Phobius"/>
    </source>
</evidence>
<accession>A0ABW9G6F9</accession>
<evidence type="ECO:0000259" key="6">
    <source>
        <dbReference type="Pfam" id="PF00892"/>
    </source>
</evidence>
<comment type="subcellular location">
    <subcellularLocation>
        <location evidence="1">Membrane</location>
        <topology evidence="1">Multi-pass membrane protein</topology>
    </subcellularLocation>
</comment>
<feature type="transmembrane region" description="Helical" evidence="5">
    <location>
        <begin position="264"/>
        <end position="283"/>
    </location>
</feature>
<feature type="transmembrane region" description="Helical" evidence="5">
    <location>
        <begin position="91"/>
        <end position="108"/>
    </location>
</feature>
<dbReference type="Proteomes" id="UP001629953">
    <property type="component" value="Unassembled WGS sequence"/>
</dbReference>
<feature type="transmembrane region" description="Helical" evidence="5">
    <location>
        <begin position="33"/>
        <end position="51"/>
    </location>
</feature>
<comment type="caution">
    <text evidence="7">The sequence shown here is derived from an EMBL/GenBank/DDBJ whole genome shotgun (WGS) entry which is preliminary data.</text>
</comment>
<feature type="transmembrane region" description="Helical" evidence="5">
    <location>
        <begin position="139"/>
        <end position="160"/>
    </location>
</feature>
<keyword evidence="8" id="KW-1185">Reference proteome</keyword>
<dbReference type="RefSeq" id="WP_408622823.1">
    <property type="nucleotide sequence ID" value="NZ_JBEQCT010000002.1"/>
</dbReference>
<evidence type="ECO:0000313" key="8">
    <source>
        <dbReference type="Proteomes" id="UP001629953"/>
    </source>
</evidence>
<keyword evidence="4 5" id="KW-0472">Membrane</keyword>
<protein>
    <submittedName>
        <fullName evidence="7">EamA family transporter</fullName>
    </submittedName>
</protein>
<dbReference type="InterPro" id="IPR000620">
    <property type="entry name" value="EamA_dom"/>
</dbReference>
<dbReference type="InterPro" id="IPR050638">
    <property type="entry name" value="AA-Vitamin_Transporters"/>
</dbReference>
<keyword evidence="2 5" id="KW-0812">Transmembrane</keyword>
<feature type="transmembrane region" description="Helical" evidence="5">
    <location>
        <begin position="7"/>
        <end position="27"/>
    </location>
</feature>
<evidence type="ECO:0000256" key="2">
    <source>
        <dbReference type="ARBA" id="ARBA00022692"/>
    </source>
</evidence>